<accession>A0A1X7RC72</accession>
<feature type="coiled-coil region" evidence="1">
    <location>
        <begin position="287"/>
        <end position="321"/>
    </location>
</feature>
<feature type="compositionally biased region" description="Polar residues" evidence="2">
    <location>
        <begin position="154"/>
        <end position="170"/>
    </location>
</feature>
<feature type="compositionally biased region" description="Low complexity" evidence="2">
    <location>
        <begin position="73"/>
        <end position="95"/>
    </location>
</feature>
<feature type="compositionally biased region" description="Basic residues" evidence="2">
    <location>
        <begin position="642"/>
        <end position="652"/>
    </location>
</feature>
<sequence length="938" mass="100775">MASLPAPPDGAPLPENSNIDLDDIPEAPLSRSRSLSSSPAGAAPSGSRLKNRLQLRNAGFRGPEVPTRKVTPVSVTVSNSWSNSSVMQSSGSNLSDIENTPPDGKVSVGSRKPIQGSRDASGVLQEIRNTGTVRQAKNSRSRVMSGRLFSPETANIAQDGNDSGSPVQGGSISKRTRSIRSRVKMGRPRRSISGETQQYVEHLEAELSAAQAQISALASPTSSRDQSARMRHLSAETKQLQEEIADWETKYEERIRDEVDRHFQLESSLRSRLRTMELEAEETRFKMLELASRLDNATETLNAAETANVNLEKRIEIMSEMLAASPTKHDFHTEDRSRHGRQRSMLPRFPTAGALMSPERATFNQASSPNQSRMSMPILPEAYSPDACSSDDGHPASEASMVSSSYNAFNPPPLSRTNTKRRMRRFGAGSLGPKPLILPSTSHHDSVIGSTAGMDRQEMASRLPFSMDYSMQDQDRQSWRKSSVNSYAGSFPPSLPGSPRPAVLHKPIFPLEHDEDVVEHDLNSPDEDDHEAMLDDFFESSPLLEISGIVTPTLRDGVHVSDRGANAGRNLMDELAAVQTSDPASSTEAYASRKSDSTPSHRLHSSPFHSISEAFTYPPGHTPPAGSIRSPPTITTVSTTNPRHRRLHRRVSSRSGTRSARPKSVTSLSTLDSLTLSFSNIFRNPVAMAKHLVETAQSRARIPSSLFNVQWWLVGILLGPMAKRRFLKKANGQVCCAEEAARRSLLGASPCTSPPNDDDGGSGTAMDYGTLYQTPPPSSSPPTRTHKRRSWDGSVAAKRCPHHPNHASAAQGAAAATATKRSKHSPWLWLKFSLTLAIAVGVAFKDGPGSLLKMKIGKKAGSASGNGSKVQSASADRDEPVQGAANWRGASRDPSGDEGGGGAGMEVGSAEVGGLGLDSGVVDGDTAEPEGVGDGAPG</sequence>
<dbReference type="EMBL" id="LT853692">
    <property type="protein sequence ID" value="SMQ44985.1"/>
    <property type="molecule type" value="Genomic_DNA"/>
</dbReference>
<feature type="region of interest" description="Disordered" evidence="2">
    <location>
        <begin position="154"/>
        <end position="193"/>
    </location>
</feature>
<proteinExistence type="predicted"/>
<feature type="region of interest" description="Disordered" evidence="2">
    <location>
        <begin position="1"/>
        <end position="120"/>
    </location>
</feature>
<feature type="coiled-coil region" evidence="1">
    <location>
        <begin position="223"/>
        <end position="257"/>
    </location>
</feature>
<dbReference type="AlphaFoldDB" id="A0A1X7RC72"/>
<reference evidence="3 4" key="1">
    <citation type="submission" date="2016-06" db="EMBL/GenBank/DDBJ databases">
        <authorList>
            <person name="Kjaerup R.B."/>
            <person name="Dalgaard T.S."/>
            <person name="Juul-Madsen H.R."/>
        </authorList>
    </citation>
    <scope>NUCLEOTIDE SEQUENCE [LARGE SCALE GENOMIC DNA]</scope>
</reference>
<keyword evidence="4" id="KW-1185">Reference proteome</keyword>
<feature type="compositionally biased region" description="Low complexity" evidence="2">
    <location>
        <begin position="28"/>
        <end position="48"/>
    </location>
</feature>
<organism evidence="3 4">
    <name type="scientific">Zymoseptoria tritici (strain ST99CH_3D7)</name>
    <dbReference type="NCBI Taxonomy" id="1276538"/>
    <lineage>
        <taxon>Eukaryota</taxon>
        <taxon>Fungi</taxon>
        <taxon>Dikarya</taxon>
        <taxon>Ascomycota</taxon>
        <taxon>Pezizomycotina</taxon>
        <taxon>Dothideomycetes</taxon>
        <taxon>Dothideomycetidae</taxon>
        <taxon>Mycosphaerellales</taxon>
        <taxon>Mycosphaerellaceae</taxon>
        <taxon>Zymoseptoria</taxon>
    </lineage>
</organism>
<keyword evidence="1" id="KW-0175">Coiled coil</keyword>
<feature type="region of interest" description="Disordered" evidence="2">
    <location>
        <begin position="578"/>
        <end position="664"/>
    </location>
</feature>
<protein>
    <submittedName>
        <fullName evidence="3">Uncharacterized protein</fullName>
    </submittedName>
</protein>
<feature type="region of interest" description="Disordered" evidence="2">
    <location>
        <begin position="386"/>
        <end position="418"/>
    </location>
</feature>
<gene>
    <name evidence="3" type="ORF">ZT3D7_G129</name>
</gene>
<feature type="region of interest" description="Disordered" evidence="2">
    <location>
        <begin position="747"/>
        <end position="818"/>
    </location>
</feature>
<feature type="compositionally biased region" description="Basic residues" evidence="2">
    <location>
        <begin position="174"/>
        <end position="190"/>
    </location>
</feature>
<evidence type="ECO:0000313" key="3">
    <source>
        <dbReference type="EMBL" id="SMQ44985.1"/>
    </source>
</evidence>
<feature type="compositionally biased region" description="Pro residues" evidence="2">
    <location>
        <begin position="1"/>
        <end position="11"/>
    </location>
</feature>
<feature type="compositionally biased region" description="Polar residues" evidence="2">
    <location>
        <begin position="578"/>
        <end position="589"/>
    </location>
</feature>
<feature type="compositionally biased region" description="Low complexity" evidence="2">
    <location>
        <begin position="859"/>
        <end position="869"/>
    </location>
</feature>
<evidence type="ECO:0000313" key="4">
    <source>
        <dbReference type="Proteomes" id="UP000215127"/>
    </source>
</evidence>
<dbReference type="Proteomes" id="UP000215127">
    <property type="component" value="Chromosome 1"/>
</dbReference>
<feature type="compositionally biased region" description="Low complexity" evidence="2">
    <location>
        <begin position="807"/>
        <end position="818"/>
    </location>
</feature>
<name>A0A1X7RC72_ZYMT9</name>
<evidence type="ECO:0000256" key="1">
    <source>
        <dbReference type="SAM" id="Coils"/>
    </source>
</evidence>
<feature type="compositionally biased region" description="Gly residues" evidence="2">
    <location>
        <begin position="897"/>
        <end position="917"/>
    </location>
</feature>
<feature type="compositionally biased region" description="Polar residues" evidence="2">
    <location>
        <begin position="630"/>
        <end position="641"/>
    </location>
</feature>
<feature type="region of interest" description="Disordered" evidence="2">
    <location>
        <begin position="857"/>
        <end position="938"/>
    </location>
</feature>
<evidence type="ECO:0000256" key="2">
    <source>
        <dbReference type="SAM" id="MobiDB-lite"/>
    </source>
</evidence>